<keyword evidence="2" id="KW-0677">Repeat</keyword>
<dbReference type="Proteomes" id="UP000233551">
    <property type="component" value="Unassembled WGS sequence"/>
</dbReference>
<dbReference type="STRING" id="22663.A0A2I0K6H3"/>
<evidence type="ECO:0000256" key="1">
    <source>
        <dbReference type="ARBA" id="ARBA00022574"/>
    </source>
</evidence>
<sequence>MGSFSEEEDCRFFDAHEELSFPSNGFCGVEVDDPSHGLVDSASNCFEYDIWTRSPRSVRERRSKFLRLMGMSSDTMGTCSGELQSGELLEGEVGRVMESSGAVLRSSGLVDDFCSSRSSNSCWSSNTSEWSGEEERFVPRHEGLNGGSTCSERCREMGGPSLSFQELIEKESPEGNNKNDSLETIIKGHKKSWLTRLRSLTCVVDRQGVKGNSNAEDGPRAQKVKVRHCQKRLKELSALFTGQDFQAHNGPILKMKFSPDGRFLASAGEDGVVRLWKVVEDQRSNELDIPEIDPSCIYFTVNQLSELTPLFVEKERTGKPRSLRKTPDSACVIFPPKVFRLLERPVHEFHGHRGEILDLSWSNNNYLLSSSVDKTVRLWKVGSDHCLGVFKHSNYVTSVQFNPVDDNFFVSGSIDGKIRIWAVPGCQVVDWTDIREIVTAVCYRPNGQGVIVGCMSGSCRFYSVLDNRLQLDAEICLCSKKKSPCKRIIGFEFFPQDPSKVMVTCADSQIRILHGINVISRYRGLRSLGNQTSASFTSDGKHIVSASEDSNVYIWNCSNHEDPTFSETKAIRSCERFSSNASVAIPWCGMKYKNSGNEWEFGVSGNSQELEETVPSTPACFSLGQEFVLDTFPKGSATWPEEKLPTSSPLGSSPPMHRSQYNCSAPLSFRSRFLVSGWDLFSRSLCPMTFALDSSQEKVVSPYQPRKDTQIVYFRRFDVIILHDNGGDGGTNETNQRG</sequence>
<dbReference type="Gene3D" id="2.130.10.10">
    <property type="entry name" value="YVTN repeat-like/Quinoprotein amine dehydrogenase"/>
    <property type="match status" value="1"/>
</dbReference>
<dbReference type="PRINTS" id="PR00320">
    <property type="entry name" value="GPROTEINBRPT"/>
</dbReference>
<proteinExistence type="predicted"/>
<keyword evidence="5" id="KW-1185">Reference proteome</keyword>
<dbReference type="SUPFAM" id="SSF50978">
    <property type="entry name" value="WD40 repeat-like"/>
    <property type="match status" value="1"/>
</dbReference>
<feature type="repeat" description="WD" evidence="3">
    <location>
        <begin position="389"/>
        <end position="421"/>
    </location>
</feature>
<dbReference type="InterPro" id="IPR036322">
    <property type="entry name" value="WD40_repeat_dom_sf"/>
</dbReference>
<reference evidence="4 5" key="1">
    <citation type="submission" date="2017-11" db="EMBL/GenBank/DDBJ databases">
        <title>De-novo sequencing of pomegranate (Punica granatum L.) genome.</title>
        <authorList>
            <person name="Akparov Z."/>
            <person name="Amiraslanov A."/>
            <person name="Hajiyeva S."/>
            <person name="Abbasov M."/>
            <person name="Kaur K."/>
            <person name="Hamwieh A."/>
            <person name="Solovyev V."/>
            <person name="Salamov A."/>
            <person name="Braich B."/>
            <person name="Kosarev P."/>
            <person name="Mahmoud A."/>
            <person name="Hajiyev E."/>
            <person name="Babayeva S."/>
            <person name="Izzatullayeva V."/>
            <person name="Mammadov A."/>
            <person name="Mammadov A."/>
            <person name="Sharifova S."/>
            <person name="Ojaghi J."/>
            <person name="Eynullazada K."/>
            <person name="Bayramov B."/>
            <person name="Abdulazimova A."/>
            <person name="Shahmuradov I."/>
        </authorList>
    </citation>
    <scope>NUCLEOTIDE SEQUENCE [LARGE SCALE GENOMIC DNA]</scope>
    <source>
        <strain evidence="5">cv. AG2017</strain>
        <tissue evidence="4">Leaf</tissue>
    </source>
</reference>
<dbReference type="PANTHER" id="PTHR14221">
    <property type="entry name" value="WD REPEAT DOMAIN 44"/>
    <property type="match status" value="1"/>
</dbReference>
<dbReference type="InterPro" id="IPR001680">
    <property type="entry name" value="WD40_rpt"/>
</dbReference>
<evidence type="ECO:0000313" key="5">
    <source>
        <dbReference type="Proteomes" id="UP000233551"/>
    </source>
</evidence>
<gene>
    <name evidence="4" type="ORF">CRG98_015429</name>
</gene>
<dbReference type="PROSITE" id="PS50294">
    <property type="entry name" value="WD_REPEATS_REGION"/>
    <property type="match status" value="3"/>
</dbReference>
<name>A0A2I0K6H3_PUNGR</name>
<dbReference type="EMBL" id="PGOL01000848">
    <property type="protein sequence ID" value="PKI64154.1"/>
    <property type="molecule type" value="Genomic_DNA"/>
</dbReference>
<dbReference type="InterPro" id="IPR015943">
    <property type="entry name" value="WD40/YVTN_repeat-like_dom_sf"/>
</dbReference>
<dbReference type="PROSITE" id="PS50082">
    <property type="entry name" value="WD_REPEATS_2"/>
    <property type="match status" value="4"/>
</dbReference>
<evidence type="ECO:0000256" key="3">
    <source>
        <dbReference type="PROSITE-ProRule" id="PRU00221"/>
    </source>
</evidence>
<protein>
    <submittedName>
        <fullName evidence="4">Uncharacterized protein</fullName>
    </submittedName>
</protein>
<accession>A0A2I0K6H3</accession>
<dbReference type="Pfam" id="PF00400">
    <property type="entry name" value="WD40"/>
    <property type="match status" value="4"/>
</dbReference>
<dbReference type="InterPro" id="IPR020472">
    <property type="entry name" value="WD40_PAC1"/>
</dbReference>
<evidence type="ECO:0000313" key="4">
    <source>
        <dbReference type="EMBL" id="PKI64154.1"/>
    </source>
</evidence>
<dbReference type="PANTHER" id="PTHR14221:SF57">
    <property type="entry name" value="TRANSDUCIN_WD40 REPEAT-LIKE SUPERFAMILY PROTEIN"/>
    <property type="match status" value="1"/>
</dbReference>
<dbReference type="InterPro" id="IPR040324">
    <property type="entry name" value="WDR44/Dgr2"/>
</dbReference>
<dbReference type="SMART" id="SM00320">
    <property type="entry name" value="WD40"/>
    <property type="match status" value="6"/>
</dbReference>
<organism evidence="4 5">
    <name type="scientific">Punica granatum</name>
    <name type="common">Pomegranate</name>
    <dbReference type="NCBI Taxonomy" id="22663"/>
    <lineage>
        <taxon>Eukaryota</taxon>
        <taxon>Viridiplantae</taxon>
        <taxon>Streptophyta</taxon>
        <taxon>Embryophyta</taxon>
        <taxon>Tracheophyta</taxon>
        <taxon>Spermatophyta</taxon>
        <taxon>Magnoliopsida</taxon>
        <taxon>eudicotyledons</taxon>
        <taxon>Gunneridae</taxon>
        <taxon>Pentapetalae</taxon>
        <taxon>rosids</taxon>
        <taxon>malvids</taxon>
        <taxon>Myrtales</taxon>
        <taxon>Lythraceae</taxon>
        <taxon>Punica</taxon>
    </lineage>
</organism>
<feature type="repeat" description="WD" evidence="3">
    <location>
        <begin position="532"/>
        <end position="556"/>
    </location>
</feature>
<feature type="repeat" description="WD" evidence="3">
    <location>
        <begin position="349"/>
        <end position="389"/>
    </location>
</feature>
<evidence type="ECO:0000256" key="2">
    <source>
        <dbReference type="ARBA" id="ARBA00022737"/>
    </source>
</evidence>
<dbReference type="AlphaFoldDB" id="A0A2I0K6H3"/>
<keyword evidence="1 3" id="KW-0853">WD repeat</keyword>
<feature type="repeat" description="WD" evidence="3">
    <location>
        <begin position="245"/>
        <end position="286"/>
    </location>
</feature>
<comment type="caution">
    <text evidence="4">The sequence shown here is derived from an EMBL/GenBank/DDBJ whole genome shotgun (WGS) entry which is preliminary data.</text>
</comment>